<dbReference type="Proteomes" id="UP000003561">
    <property type="component" value="Unassembled WGS sequence"/>
</dbReference>
<accession>C0FWQ0</accession>
<protein>
    <submittedName>
        <fullName evidence="1">Uncharacterized protein</fullName>
    </submittedName>
</protein>
<name>C0FWQ0_9FIRM</name>
<evidence type="ECO:0000313" key="2">
    <source>
        <dbReference type="Proteomes" id="UP000003561"/>
    </source>
</evidence>
<evidence type="ECO:0000313" key="1">
    <source>
        <dbReference type="EMBL" id="EEG92960.1"/>
    </source>
</evidence>
<organism evidence="1 2">
    <name type="scientific">Roseburia inulinivorans DSM 16841</name>
    <dbReference type="NCBI Taxonomy" id="622312"/>
    <lineage>
        <taxon>Bacteria</taxon>
        <taxon>Bacillati</taxon>
        <taxon>Bacillota</taxon>
        <taxon>Clostridia</taxon>
        <taxon>Lachnospirales</taxon>
        <taxon>Lachnospiraceae</taxon>
        <taxon>Roseburia</taxon>
    </lineage>
</organism>
<proteinExistence type="predicted"/>
<dbReference type="AlphaFoldDB" id="C0FWQ0"/>
<dbReference type="EMBL" id="ACFY01000137">
    <property type="protein sequence ID" value="EEG92960.1"/>
    <property type="molecule type" value="Genomic_DNA"/>
</dbReference>
<sequence length="64" mass="7244">MLPLLYSISEKAGKGRKEPMKMIGVGGGYRMEKEFDVEIKEVLSRVQRVKAESLDDAINKAMDR</sequence>
<gene>
    <name evidence="1" type="ORF">ROSEINA2194_03179</name>
</gene>
<reference evidence="1 2" key="2">
    <citation type="submission" date="2009-03" db="EMBL/GenBank/DDBJ databases">
        <title>Draft genome sequence of Roseburia inulinivorans (DSM 16841).</title>
        <authorList>
            <person name="Sudarsanam P."/>
            <person name="Ley R."/>
            <person name="Guruge J."/>
            <person name="Turnbaugh P.J."/>
            <person name="Mahowald M."/>
            <person name="Liep D."/>
            <person name="Gordon J."/>
        </authorList>
    </citation>
    <scope>NUCLEOTIDE SEQUENCE [LARGE SCALE GENOMIC DNA]</scope>
    <source>
        <strain evidence="1 2">DSM 16841</strain>
    </source>
</reference>
<comment type="caution">
    <text evidence="1">The sequence shown here is derived from an EMBL/GenBank/DDBJ whole genome shotgun (WGS) entry which is preliminary data.</text>
</comment>
<reference evidence="1 2" key="1">
    <citation type="submission" date="2009-02" db="EMBL/GenBank/DDBJ databases">
        <authorList>
            <person name="Fulton L."/>
            <person name="Clifton S."/>
            <person name="Fulton B."/>
            <person name="Xu J."/>
            <person name="Minx P."/>
            <person name="Pepin K.H."/>
            <person name="Johnson M."/>
            <person name="Bhonagiri V."/>
            <person name="Nash W.E."/>
            <person name="Mardis E.R."/>
            <person name="Wilson R.K."/>
        </authorList>
    </citation>
    <scope>NUCLEOTIDE SEQUENCE [LARGE SCALE GENOMIC DNA]</scope>
    <source>
        <strain evidence="1 2">DSM 16841</strain>
    </source>
</reference>